<keyword evidence="3" id="KW-1185">Reference proteome</keyword>
<dbReference type="Pfam" id="PF10087">
    <property type="entry name" value="DUF2325"/>
    <property type="match status" value="1"/>
</dbReference>
<evidence type="ECO:0000256" key="1">
    <source>
        <dbReference type="ARBA" id="ARBA00007189"/>
    </source>
</evidence>
<evidence type="ECO:0000313" key="2">
    <source>
        <dbReference type="EMBL" id="GFM35214.1"/>
    </source>
</evidence>
<comment type="caution">
    <text evidence="2">The sequence shown here is derived from an EMBL/GenBank/DDBJ whole genome shotgun (WGS) entry which is preliminary data.</text>
</comment>
<proteinExistence type="inferred from homology"/>
<dbReference type="RefSeq" id="WP_174406833.1">
    <property type="nucleotide sequence ID" value="NZ_BLVO01000016.1"/>
</dbReference>
<name>A0A7J0BQ72_9BACT</name>
<dbReference type="AlphaFoldDB" id="A0A7J0BQ72"/>
<organism evidence="2 3">
    <name type="scientific">Desulfovibrio subterraneus</name>
    <dbReference type="NCBI Taxonomy" id="2718620"/>
    <lineage>
        <taxon>Bacteria</taxon>
        <taxon>Pseudomonadati</taxon>
        <taxon>Thermodesulfobacteriota</taxon>
        <taxon>Desulfovibrionia</taxon>
        <taxon>Desulfovibrionales</taxon>
        <taxon>Desulfovibrionaceae</taxon>
        <taxon>Desulfovibrio</taxon>
    </lineage>
</organism>
<reference evidence="2 3" key="1">
    <citation type="submission" date="2020-05" db="EMBL/GenBank/DDBJ databases">
        <title>Draft genome sequence of Desulfovibrio sp. strain HN2T.</title>
        <authorList>
            <person name="Ueno A."/>
            <person name="Tamazawa S."/>
            <person name="Tamamura S."/>
            <person name="Murakami T."/>
            <person name="Kiyama T."/>
            <person name="Inomata H."/>
            <person name="Amano Y."/>
            <person name="Miyakawa K."/>
            <person name="Tamaki H."/>
            <person name="Naganuma T."/>
            <person name="Kaneko K."/>
        </authorList>
    </citation>
    <scope>NUCLEOTIDE SEQUENCE [LARGE SCALE GENOMIC DNA]</scope>
    <source>
        <strain evidence="2 3">HN2</strain>
    </source>
</reference>
<accession>A0A7J0BQ72</accession>
<protein>
    <recommendedName>
        <fullName evidence="4">DUF2325 domain-containing protein</fullName>
    </recommendedName>
</protein>
<dbReference type="InterPro" id="IPR016772">
    <property type="entry name" value="UCP020408"/>
</dbReference>
<gene>
    <name evidence="2" type="ORF">DSM101010T_35790</name>
</gene>
<evidence type="ECO:0008006" key="4">
    <source>
        <dbReference type="Google" id="ProtNLM"/>
    </source>
</evidence>
<dbReference type="Proteomes" id="UP000503840">
    <property type="component" value="Unassembled WGS sequence"/>
</dbReference>
<comment type="similarity">
    <text evidence="1">Belongs to the UPF0751 family.</text>
</comment>
<dbReference type="EMBL" id="BLVO01000016">
    <property type="protein sequence ID" value="GFM35214.1"/>
    <property type="molecule type" value="Genomic_DNA"/>
</dbReference>
<sequence>MCATLIGGMDRLRRDYINAAKSRGVDLKVFTGKENQISSQMGSPDLVIVFTSKVSHAARKEVLNYAKSRNIPVRMIHACGVSTLRNSLESN</sequence>
<evidence type="ECO:0000313" key="3">
    <source>
        <dbReference type="Proteomes" id="UP000503840"/>
    </source>
</evidence>